<organism evidence="2 3">
    <name type="scientific">Methyloligella halotolerans</name>
    <dbReference type="NCBI Taxonomy" id="1177755"/>
    <lineage>
        <taxon>Bacteria</taxon>
        <taxon>Pseudomonadati</taxon>
        <taxon>Pseudomonadota</taxon>
        <taxon>Alphaproteobacteria</taxon>
        <taxon>Hyphomicrobiales</taxon>
        <taxon>Hyphomicrobiaceae</taxon>
        <taxon>Methyloligella</taxon>
    </lineage>
</organism>
<dbReference type="RefSeq" id="WP_069095701.1">
    <property type="nucleotide sequence ID" value="NZ_MASI01000006.1"/>
</dbReference>
<dbReference type="OrthoDB" id="7596258at2"/>
<accession>A0A1E2RX13</accession>
<gene>
    <name evidence="2" type="ORF">A7A08_02532</name>
</gene>
<dbReference type="AlphaFoldDB" id="A0A1E2RX13"/>
<feature type="transmembrane region" description="Helical" evidence="1">
    <location>
        <begin position="115"/>
        <end position="141"/>
    </location>
</feature>
<proteinExistence type="predicted"/>
<dbReference type="STRING" id="1177755.A7A08_02532"/>
<evidence type="ECO:0000313" key="2">
    <source>
        <dbReference type="EMBL" id="ODA66764.1"/>
    </source>
</evidence>
<comment type="caution">
    <text evidence="2">The sequence shown here is derived from an EMBL/GenBank/DDBJ whole genome shotgun (WGS) entry which is preliminary data.</text>
</comment>
<dbReference type="EMBL" id="MASI01000006">
    <property type="protein sequence ID" value="ODA66764.1"/>
    <property type="molecule type" value="Genomic_DNA"/>
</dbReference>
<feature type="transmembrane region" description="Helical" evidence="1">
    <location>
        <begin position="64"/>
        <end position="88"/>
    </location>
</feature>
<evidence type="ECO:0000313" key="3">
    <source>
        <dbReference type="Proteomes" id="UP000095087"/>
    </source>
</evidence>
<keyword evidence="1" id="KW-0812">Transmembrane</keyword>
<keyword evidence="3" id="KW-1185">Reference proteome</keyword>
<keyword evidence="1" id="KW-1133">Transmembrane helix</keyword>
<sequence length="146" mass="15382">MTDTASAEQRDIQHPAPQRGEVSLLAIVFGLVAAPTVWALHLTVNAALASSVCKGLSPNIGRDGALVAMTATGLTALGVSVIAAVVAYRGWRATQQKQESKHHIVFEVGEGRTRFLCVIGIVFSIGFFAASLFDLIAVYMVPLCAS</sequence>
<feature type="transmembrane region" description="Helical" evidence="1">
    <location>
        <begin position="22"/>
        <end position="44"/>
    </location>
</feature>
<dbReference type="Proteomes" id="UP000095087">
    <property type="component" value="Unassembled WGS sequence"/>
</dbReference>
<reference evidence="2 3" key="1">
    <citation type="submission" date="2016-07" db="EMBL/GenBank/DDBJ databases">
        <title>Draft genome sequence of Methyloligella halotolerans C2T (VKM B-2706T=CCUG 61687T=DSM 25045T), a halotolerant polyhydroxybutyrate accumulating methylotroph.</title>
        <authorList>
            <person name="Vasilenko O.V."/>
            <person name="Doronina N.V."/>
            <person name="Poroshina M.N."/>
            <person name="Tarlachkov S.V."/>
            <person name="Trotsenko Y.A."/>
        </authorList>
    </citation>
    <scope>NUCLEOTIDE SEQUENCE [LARGE SCALE GENOMIC DNA]</scope>
    <source>
        <strain evidence="2 3">VKM B-2706</strain>
    </source>
</reference>
<name>A0A1E2RX13_9HYPH</name>
<keyword evidence="1" id="KW-0472">Membrane</keyword>
<evidence type="ECO:0000256" key="1">
    <source>
        <dbReference type="SAM" id="Phobius"/>
    </source>
</evidence>
<protein>
    <submittedName>
        <fullName evidence="2">Uncharacterized protein</fullName>
    </submittedName>
</protein>